<keyword evidence="3" id="KW-0436">Ligase</keyword>
<evidence type="ECO:0000256" key="1">
    <source>
        <dbReference type="ARBA" id="ARBA00005187"/>
    </source>
</evidence>
<evidence type="ECO:0000256" key="3">
    <source>
        <dbReference type="ARBA" id="ARBA00022598"/>
    </source>
</evidence>
<keyword evidence="8" id="KW-0315">Glutamine amidotransferase</keyword>
<keyword evidence="5" id="KW-0547">Nucleotide-binding</keyword>
<dbReference type="SUPFAM" id="SSF52402">
    <property type="entry name" value="Adenine nucleotide alpha hydrolases-like"/>
    <property type="match status" value="1"/>
</dbReference>
<dbReference type="EMBL" id="MN739312">
    <property type="protein sequence ID" value="QHS98037.1"/>
    <property type="molecule type" value="Genomic_DNA"/>
</dbReference>
<dbReference type="InterPro" id="IPR050795">
    <property type="entry name" value="Asn_Synthetase"/>
</dbReference>
<feature type="domain" description="Glutamine amidotransferase type-2" evidence="11">
    <location>
        <begin position="2"/>
        <end position="202"/>
    </location>
</feature>
<dbReference type="GO" id="GO:0005829">
    <property type="term" value="C:cytosol"/>
    <property type="evidence" value="ECO:0007669"/>
    <property type="project" value="TreeGrafter"/>
</dbReference>
<evidence type="ECO:0000256" key="5">
    <source>
        <dbReference type="ARBA" id="ARBA00022741"/>
    </source>
</evidence>
<dbReference type="AlphaFoldDB" id="A0A6C0C0A8"/>
<dbReference type="InterPro" id="IPR006426">
    <property type="entry name" value="Asn_synth_AEB"/>
</dbReference>
<name>A0A6C0C0A8_9ZZZZ</name>
<evidence type="ECO:0000256" key="10">
    <source>
        <dbReference type="ARBA" id="ARBA00048741"/>
    </source>
</evidence>
<dbReference type="InterPro" id="IPR033738">
    <property type="entry name" value="AsnB_N"/>
</dbReference>
<evidence type="ECO:0000259" key="11">
    <source>
        <dbReference type="PROSITE" id="PS51278"/>
    </source>
</evidence>
<proteinExistence type="predicted"/>
<dbReference type="Pfam" id="PF00733">
    <property type="entry name" value="Asn_synthase"/>
    <property type="match status" value="2"/>
</dbReference>
<dbReference type="Gene3D" id="3.40.50.620">
    <property type="entry name" value="HUPs"/>
    <property type="match status" value="1"/>
</dbReference>
<evidence type="ECO:0000256" key="7">
    <source>
        <dbReference type="ARBA" id="ARBA00022888"/>
    </source>
</evidence>
<evidence type="ECO:0000256" key="9">
    <source>
        <dbReference type="ARBA" id="ARBA00030234"/>
    </source>
</evidence>
<dbReference type="PROSITE" id="PS51278">
    <property type="entry name" value="GATASE_TYPE_2"/>
    <property type="match status" value="1"/>
</dbReference>
<dbReference type="GO" id="GO:0005524">
    <property type="term" value="F:ATP binding"/>
    <property type="evidence" value="ECO:0007669"/>
    <property type="project" value="UniProtKB-KW"/>
</dbReference>
<dbReference type="InterPro" id="IPR014729">
    <property type="entry name" value="Rossmann-like_a/b/a_fold"/>
</dbReference>
<evidence type="ECO:0000256" key="4">
    <source>
        <dbReference type="ARBA" id="ARBA00022605"/>
    </source>
</evidence>
<dbReference type="PIRSF" id="PIRSF001589">
    <property type="entry name" value="Asn_synthetase_glu-h"/>
    <property type="match status" value="1"/>
</dbReference>
<dbReference type="Gene3D" id="3.60.20.10">
    <property type="entry name" value="Glutamine Phosphoribosylpyrophosphate, subunit 1, domain 1"/>
    <property type="match status" value="1"/>
</dbReference>
<keyword evidence="6" id="KW-0067">ATP-binding</keyword>
<dbReference type="CDD" id="cd01991">
    <property type="entry name" value="Asn_synthase_B_C"/>
    <property type="match status" value="1"/>
</dbReference>
<dbReference type="GO" id="GO:0006529">
    <property type="term" value="P:asparagine biosynthetic process"/>
    <property type="evidence" value="ECO:0007669"/>
    <property type="project" value="UniProtKB-KW"/>
</dbReference>
<dbReference type="InterPro" id="IPR029055">
    <property type="entry name" value="Ntn_hydrolases_N"/>
</dbReference>
<comment type="pathway">
    <text evidence="1">Amino-acid biosynthesis; L-asparagine biosynthesis; L-asparagine from L-aspartate (L-Gln route): step 1/1.</text>
</comment>
<evidence type="ECO:0000313" key="12">
    <source>
        <dbReference type="EMBL" id="QHS98037.1"/>
    </source>
</evidence>
<sequence length="571" mass="66602">MCGIFSLLNNDDYFPSDFILKQFNKGRKRGPEFSSLQKEIYDFILGFHRLAINGCDDISNQPIILNNDYYLICNGEIYNYKELYEKMGITPTTNSDCEVILHLYIHYGIEQTLRMLDGVFAFILVDLNVHSEKPIIHVARDPLGVRPLYKLYKEYNGKSLYGFASDAKSLIEFKKSNNDKNEQNKYFLRHFEPGTYQTFIYSSKILRRWVFKSQKRYFNFNFSSLCNVNHYTEKMIYQNIIFYLKNAVYKRCSNTERPVACLLSGGLDSSLICSLVCEYNKQHNKPPPETYSIGITGSQDLHYAKIVADFLHTKHTEIKISESDFVNEIPNVIKTVESYDTTTIRASIGNYLLGKYIRLNSEAKVILNGDGADELCGGYLYMFHAPDDIEYDNECVRLLKEIHMFDVLRSDKCISSHGLEPRTPFLDRSWVQFYMSIPINIRNHNNGKHMEKYLLRNAFSEQHYGSQLLPNEILFRSKEAFSDGVSKQNRSLFEIIQSSPEVKKFDYVQQNPLQEYHNPDTKEKQYYVHLFNTHLPDCGSLINHYWMPRFIEATDASARTLDTYKKNNNNV</sequence>
<comment type="catalytic activity">
    <reaction evidence="10">
        <text>L-aspartate + L-glutamine + ATP + H2O = L-asparagine + L-glutamate + AMP + diphosphate + H(+)</text>
        <dbReference type="Rhea" id="RHEA:12228"/>
        <dbReference type="ChEBI" id="CHEBI:15377"/>
        <dbReference type="ChEBI" id="CHEBI:15378"/>
        <dbReference type="ChEBI" id="CHEBI:29985"/>
        <dbReference type="ChEBI" id="CHEBI:29991"/>
        <dbReference type="ChEBI" id="CHEBI:30616"/>
        <dbReference type="ChEBI" id="CHEBI:33019"/>
        <dbReference type="ChEBI" id="CHEBI:58048"/>
        <dbReference type="ChEBI" id="CHEBI:58359"/>
        <dbReference type="ChEBI" id="CHEBI:456215"/>
        <dbReference type="EC" id="6.3.5.4"/>
    </reaction>
</comment>
<evidence type="ECO:0000256" key="8">
    <source>
        <dbReference type="ARBA" id="ARBA00022962"/>
    </source>
</evidence>
<dbReference type="PANTHER" id="PTHR11772">
    <property type="entry name" value="ASPARAGINE SYNTHETASE"/>
    <property type="match status" value="1"/>
</dbReference>
<dbReference type="EC" id="6.3.5.4" evidence="2"/>
<dbReference type="PANTHER" id="PTHR11772:SF23">
    <property type="entry name" value="ASPARAGINE SYNTHETASE [GLUTAMINE-HYDROLYZING]"/>
    <property type="match status" value="1"/>
</dbReference>
<organism evidence="12">
    <name type="scientific">viral metagenome</name>
    <dbReference type="NCBI Taxonomy" id="1070528"/>
    <lineage>
        <taxon>unclassified sequences</taxon>
        <taxon>metagenomes</taxon>
        <taxon>organismal metagenomes</taxon>
    </lineage>
</organism>
<reference evidence="12" key="1">
    <citation type="journal article" date="2020" name="Nature">
        <title>Giant virus diversity and host interactions through global metagenomics.</title>
        <authorList>
            <person name="Schulz F."/>
            <person name="Roux S."/>
            <person name="Paez-Espino D."/>
            <person name="Jungbluth S."/>
            <person name="Walsh D.A."/>
            <person name="Denef V.J."/>
            <person name="McMahon K.D."/>
            <person name="Konstantinidis K.T."/>
            <person name="Eloe-Fadrosh E.A."/>
            <person name="Kyrpides N.C."/>
            <person name="Woyke T."/>
        </authorList>
    </citation>
    <scope>NUCLEOTIDE SEQUENCE</scope>
    <source>
        <strain evidence="12">GVMAG-M-3300020182-84</strain>
    </source>
</reference>
<dbReference type="SUPFAM" id="SSF56235">
    <property type="entry name" value="N-terminal nucleophile aminohydrolases (Ntn hydrolases)"/>
    <property type="match status" value="1"/>
</dbReference>
<keyword evidence="7" id="KW-0061">Asparagine biosynthesis</keyword>
<dbReference type="Pfam" id="PF13537">
    <property type="entry name" value="GATase_7"/>
    <property type="match status" value="1"/>
</dbReference>
<keyword evidence="4" id="KW-0028">Amino-acid biosynthesis</keyword>
<accession>A0A6C0C0A8</accession>
<dbReference type="CDD" id="cd00712">
    <property type="entry name" value="AsnB"/>
    <property type="match status" value="1"/>
</dbReference>
<evidence type="ECO:0000256" key="6">
    <source>
        <dbReference type="ARBA" id="ARBA00022840"/>
    </source>
</evidence>
<dbReference type="GO" id="GO:0004066">
    <property type="term" value="F:asparagine synthase (glutamine-hydrolyzing) activity"/>
    <property type="evidence" value="ECO:0007669"/>
    <property type="project" value="UniProtKB-EC"/>
</dbReference>
<evidence type="ECO:0000256" key="2">
    <source>
        <dbReference type="ARBA" id="ARBA00012737"/>
    </source>
</evidence>
<dbReference type="InterPro" id="IPR017932">
    <property type="entry name" value="GATase_2_dom"/>
</dbReference>
<dbReference type="InterPro" id="IPR001962">
    <property type="entry name" value="Asn_synthase"/>
</dbReference>
<protein>
    <recommendedName>
        <fullName evidence="2">asparagine synthase (glutamine-hydrolyzing)</fullName>
        <ecNumber evidence="2">6.3.5.4</ecNumber>
    </recommendedName>
    <alternativeName>
        <fullName evidence="9">Glutamine-dependent asparagine synthetase</fullName>
    </alternativeName>
</protein>